<evidence type="ECO:0000313" key="2">
    <source>
        <dbReference type="EMBL" id="EDQ89163.1"/>
    </source>
</evidence>
<dbReference type="GeneID" id="5891501"/>
<organism evidence="2 3">
    <name type="scientific">Monosiga brevicollis</name>
    <name type="common">Choanoflagellate</name>
    <dbReference type="NCBI Taxonomy" id="81824"/>
    <lineage>
        <taxon>Eukaryota</taxon>
        <taxon>Choanoflagellata</taxon>
        <taxon>Craspedida</taxon>
        <taxon>Salpingoecidae</taxon>
        <taxon>Monosiga</taxon>
    </lineage>
</organism>
<gene>
    <name evidence="2" type="ORF">MONBRDRAFT_25826</name>
</gene>
<protein>
    <submittedName>
        <fullName evidence="2">Uncharacterized protein</fullName>
    </submittedName>
</protein>
<feature type="compositionally biased region" description="Polar residues" evidence="1">
    <location>
        <begin position="76"/>
        <end position="85"/>
    </location>
</feature>
<dbReference type="Proteomes" id="UP000001357">
    <property type="component" value="Unassembled WGS sequence"/>
</dbReference>
<name>A9V0J6_MONBE</name>
<accession>A9V0J6</accession>
<evidence type="ECO:0000256" key="1">
    <source>
        <dbReference type="SAM" id="MobiDB-lite"/>
    </source>
</evidence>
<evidence type="ECO:0000313" key="3">
    <source>
        <dbReference type="Proteomes" id="UP000001357"/>
    </source>
</evidence>
<dbReference type="KEGG" id="mbr:MONBRDRAFT_25826"/>
<dbReference type="EMBL" id="CH991552">
    <property type="protein sequence ID" value="EDQ89163.1"/>
    <property type="molecule type" value="Genomic_DNA"/>
</dbReference>
<keyword evidence="3" id="KW-1185">Reference proteome</keyword>
<feature type="region of interest" description="Disordered" evidence="1">
    <location>
        <begin position="15"/>
        <end position="133"/>
    </location>
</feature>
<reference evidence="2 3" key="1">
    <citation type="journal article" date="2008" name="Nature">
        <title>The genome of the choanoflagellate Monosiga brevicollis and the origin of metazoans.</title>
        <authorList>
            <consortium name="JGI Sequencing"/>
            <person name="King N."/>
            <person name="Westbrook M.J."/>
            <person name="Young S.L."/>
            <person name="Kuo A."/>
            <person name="Abedin M."/>
            <person name="Chapman J."/>
            <person name="Fairclough S."/>
            <person name="Hellsten U."/>
            <person name="Isogai Y."/>
            <person name="Letunic I."/>
            <person name="Marr M."/>
            <person name="Pincus D."/>
            <person name="Putnam N."/>
            <person name="Rokas A."/>
            <person name="Wright K.J."/>
            <person name="Zuzow R."/>
            <person name="Dirks W."/>
            <person name="Good M."/>
            <person name="Goodstein D."/>
            <person name="Lemons D."/>
            <person name="Li W."/>
            <person name="Lyons J.B."/>
            <person name="Morris A."/>
            <person name="Nichols S."/>
            <person name="Richter D.J."/>
            <person name="Salamov A."/>
            <person name="Bork P."/>
            <person name="Lim W.A."/>
            <person name="Manning G."/>
            <person name="Miller W.T."/>
            <person name="McGinnis W."/>
            <person name="Shapiro H."/>
            <person name="Tjian R."/>
            <person name="Grigoriev I.V."/>
            <person name="Rokhsar D."/>
        </authorList>
    </citation>
    <scope>NUCLEOTIDE SEQUENCE [LARGE SCALE GENOMIC DNA]</scope>
    <source>
        <strain evidence="3">MX1 / ATCC 50154</strain>
    </source>
</reference>
<dbReference type="AlphaFoldDB" id="A9V0J6"/>
<feature type="compositionally biased region" description="Low complexity" evidence="1">
    <location>
        <begin position="92"/>
        <end position="102"/>
    </location>
</feature>
<dbReference type="RefSeq" id="XP_001746268.1">
    <property type="nucleotide sequence ID" value="XM_001746216.1"/>
</dbReference>
<feature type="compositionally biased region" description="Low complexity" evidence="1">
    <location>
        <begin position="120"/>
        <end position="133"/>
    </location>
</feature>
<proteinExistence type="predicted"/>
<dbReference type="InParanoid" id="A9V0J6"/>
<sequence length="133" mass="14572">MNPSVRKVCIARGRCGAKAQQQPNTRLIEGRRKLSPSKEASAALDHKLSNSDPPKAAPGTRRNRPQHPRPPPTPTKQVTAAPSSDGSKEKQQQQQQQKQQQQGEAVTAMEDDGGAHSKQQKQGRGVTVQRQRQ</sequence>